<comment type="similarity">
    <text evidence="11">Belongs to the creA/MIG C2H2-type zinc-finger protein family.</text>
</comment>
<dbReference type="SUPFAM" id="SSF57667">
    <property type="entry name" value="beta-beta-alpha zinc fingers"/>
    <property type="match status" value="1"/>
</dbReference>
<feature type="compositionally biased region" description="Low complexity" evidence="15">
    <location>
        <begin position="259"/>
        <end position="272"/>
    </location>
</feature>
<keyword evidence="4" id="KW-0677">Repeat</keyword>
<dbReference type="Proteomes" id="UP000191024">
    <property type="component" value="Chromosome H"/>
</dbReference>
<dbReference type="GO" id="GO:0000978">
    <property type="term" value="F:RNA polymerase II cis-regulatory region sequence-specific DNA binding"/>
    <property type="evidence" value="ECO:0007669"/>
    <property type="project" value="TreeGrafter"/>
</dbReference>
<dbReference type="Gene3D" id="3.30.160.60">
    <property type="entry name" value="Classic Zinc Finger"/>
    <property type="match status" value="2"/>
</dbReference>
<reference evidence="18" key="1">
    <citation type="submission" date="2016-03" db="EMBL/GenBank/DDBJ databases">
        <authorList>
            <person name="Devillers H."/>
        </authorList>
    </citation>
    <scope>NUCLEOTIDE SEQUENCE [LARGE SCALE GENOMIC DNA]</scope>
</reference>
<dbReference type="PANTHER" id="PTHR47428">
    <property type="entry name" value="REGULATORY PROTEIN MIG1-RELATED"/>
    <property type="match status" value="1"/>
</dbReference>
<feature type="compositionally biased region" description="Polar residues" evidence="15">
    <location>
        <begin position="436"/>
        <end position="455"/>
    </location>
</feature>
<evidence type="ECO:0000256" key="7">
    <source>
        <dbReference type="ARBA" id="ARBA00023015"/>
    </source>
</evidence>
<keyword evidence="5 14" id="KW-0863">Zinc-finger</keyword>
<protein>
    <recommendedName>
        <fullName evidence="13">Regulatory protein MIG1</fullName>
    </recommendedName>
</protein>
<dbReference type="PROSITE" id="PS50157">
    <property type="entry name" value="ZINC_FINGER_C2H2_2"/>
    <property type="match status" value="2"/>
</dbReference>
<evidence type="ECO:0000256" key="10">
    <source>
        <dbReference type="ARBA" id="ARBA00023242"/>
    </source>
</evidence>
<evidence type="ECO:0000313" key="17">
    <source>
        <dbReference type="EMBL" id="SCV04152.1"/>
    </source>
</evidence>
<evidence type="ECO:0000256" key="14">
    <source>
        <dbReference type="PROSITE-ProRule" id="PRU00042"/>
    </source>
</evidence>
<evidence type="ECO:0000256" key="6">
    <source>
        <dbReference type="ARBA" id="ARBA00022833"/>
    </source>
</evidence>
<organism evidence="17 18">
    <name type="scientific">Lachancea mirantina</name>
    <dbReference type="NCBI Taxonomy" id="1230905"/>
    <lineage>
        <taxon>Eukaryota</taxon>
        <taxon>Fungi</taxon>
        <taxon>Dikarya</taxon>
        <taxon>Ascomycota</taxon>
        <taxon>Saccharomycotina</taxon>
        <taxon>Saccharomycetes</taxon>
        <taxon>Saccharomycetales</taxon>
        <taxon>Saccharomycetaceae</taxon>
        <taxon>Lachancea</taxon>
    </lineage>
</organism>
<dbReference type="FunFam" id="3.30.160.60:FF:000089">
    <property type="entry name" value="DNA-binding protein creA"/>
    <property type="match status" value="1"/>
</dbReference>
<evidence type="ECO:0000256" key="2">
    <source>
        <dbReference type="ARBA" id="ARBA00022491"/>
    </source>
</evidence>
<feature type="region of interest" description="Disordered" evidence="15">
    <location>
        <begin position="318"/>
        <end position="346"/>
    </location>
</feature>
<keyword evidence="8" id="KW-0238">DNA-binding</keyword>
<dbReference type="GO" id="GO:0005737">
    <property type="term" value="C:cytoplasm"/>
    <property type="evidence" value="ECO:0007669"/>
    <property type="project" value="TreeGrafter"/>
</dbReference>
<evidence type="ECO:0000256" key="3">
    <source>
        <dbReference type="ARBA" id="ARBA00022723"/>
    </source>
</evidence>
<dbReference type="AlphaFoldDB" id="A0A1G4KI47"/>
<dbReference type="InterPro" id="IPR051007">
    <property type="entry name" value="creA/MIG_C2H2-ZnF"/>
</dbReference>
<evidence type="ECO:0000256" key="15">
    <source>
        <dbReference type="SAM" id="MobiDB-lite"/>
    </source>
</evidence>
<keyword evidence="3" id="KW-0479">Metal-binding</keyword>
<feature type="compositionally biased region" description="Basic residues" evidence="15">
    <location>
        <begin position="1"/>
        <end position="12"/>
    </location>
</feature>
<feature type="region of interest" description="Disordered" evidence="15">
    <location>
        <begin position="421"/>
        <end position="468"/>
    </location>
</feature>
<dbReference type="SMART" id="SM00355">
    <property type="entry name" value="ZnF_C2H2"/>
    <property type="match status" value="2"/>
</dbReference>
<evidence type="ECO:0000313" key="18">
    <source>
        <dbReference type="Proteomes" id="UP000191024"/>
    </source>
</evidence>
<dbReference type="GO" id="GO:0008270">
    <property type="term" value="F:zinc ion binding"/>
    <property type="evidence" value="ECO:0007669"/>
    <property type="project" value="UniProtKB-KW"/>
</dbReference>
<proteinExistence type="inferred from homology"/>
<accession>A0A1G4KI47</accession>
<evidence type="ECO:0000256" key="13">
    <source>
        <dbReference type="ARBA" id="ARBA00068528"/>
    </source>
</evidence>
<evidence type="ECO:0000256" key="5">
    <source>
        <dbReference type="ARBA" id="ARBA00022771"/>
    </source>
</evidence>
<dbReference type="InterPro" id="IPR013087">
    <property type="entry name" value="Znf_C2H2_type"/>
</dbReference>
<feature type="region of interest" description="Disordered" evidence="15">
    <location>
        <begin position="1"/>
        <end position="24"/>
    </location>
</feature>
<feature type="region of interest" description="Disordered" evidence="15">
    <location>
        <begin position="244"/>
        <end position="276"/>
    </location>
</feature>
<dbReference type="FunFam" id="3.30.160.60:FF:000125">
    <property type="entry name" value="Putative zinc finger protein 143"/>
    <property type="match status" value="1"/>
</dbReference>
<dbReference type="PANTHER" id="PTHR47428:SF1">
    <property type="entry name" value="REGULATORY PROTEIN MIG1-RELATED"/>
    <property type="match status" value="1"/>
</dbReference>
<evidence type="ECO:0000259" key="16">
    <source>
        <dbReference type="PROSITE" id="PS50157"/>
    </source>
</evidence>
<dbReference type="GO" id="GO:0000981">
    <property type="term" value="F:DNA-binding transcription factor activity, RNA polymerase II-specific"/>
    <property type="evidence" value="ECO:0007669"/>
    <property type="project" value="UniProtKB-ARBA"/>
</dbReference>
<gene>
    <name evidence="17" type="ORF">LAMI_0H13828G</name>
</gene>
<evidence type="ECO:0000256" key="4">
    <source>
        <dbReference type="ARBA" id="ARBA00022737"/>
    </source>
</evidence>
<dbReference type="Pfam" id="PF00096">
    <property type="entry name" value="zf-C2H2"/>
    <property type="match status" value="2"/>
</dbReference>
<keyword evidence="18" id="KW-1185">Reference proteome</keyword>
<evidence type="ECO:0000256" key="8">
    <source>
        <dbReference type="ARBA" id="ARBA00023125"/>
    </source>
</evidence>
<feature type="domain" description="C2H2-type" evidence="16">
    <location>
        <begin position="23"/>
        <end position="50"/>
    </location>
</feature>
<keyword evidence="7" id="KW-0805">Transcription regulation</keyword>
<dbReference type="GO" id="GO:0005634">
    <property type="term" value="C:nucleus"/>
    <property type="evidence" value="ECO:0007669"/>
    <property type="project" value="UniProtKB-SubCell"/>
</dbReference>
<keyword evidence="9" id="KW-0804">Transcription</keyword>
<dbReference type="STRING" id="1230905.A0A1G4KI47"/>
<keyword evidence="6" id="KW-0862">Zinc</keyword>
<comment type="subcellular location">
    <subcellularLocation>
        <location evidence="1">Nucleus</location>
    </subcellularLocation>
</comment>
<sequence>MEEAKTKKKRRLPNSGPESPRPYVCPICSRAFHRLEHQTRHIRTHTGEKPHVCNFAGCSKRFSRSDELTRHKRTHMNTHPKGKRGRKKKGEISASASATSTATTSTPPAMAFQDLHSRTSSVKRGPATFHLGDDEEDTAELESSPGLQPVKGNQKNMGLLVNAALGLPSPDQTLHGSVSDSIPAVRSLPSIQSLGEIKSALVGSMSTPPMPRTYYSSANLASGAGIAGVMRPKLNALSSLQRMTPLNETSGNGNGPGNGSMSSGPSSGASSPIYNYAEHPETTTPVVLPRPRSLAHLQHQRPLNSSTSLTSISSLLARSEDPDEYQGHARKKSRTSTPTMSRRGSHSNLVSMKQGSFTNLVSIAAMAQPPGVTGMMSSQSSVLDFPEELNEKLQIVRDTQPGSFLDRYAAGGPNVAVSAAPSARYTPLQSPPRVGSPTSARSSSQPGVSDASQTLPPIRSLDLEFPAN</sequence>
<keyword evidence="10" id="KW-0539">Nucleus</keyword>
<feature type="compositionally biased region" description="Polar residues" evidence="15">
    <location>
        <begin position="335"/>
        <end position="346"/>
    </location>
</feature>
<dbReference type="GO" id="GO:0000433">
    <property type="term" value="P:carbon catabolite repression of transcription from RNA polymerase II promoter by glucose"/>
    <property type="evidence" value="ECO:0007669"/>
    <property type="project" value="TreeGrafter"/>
</dbReference>
<feature type="compositionally biased region" description="Basic residues" evidence="15">
    <location>
        <begin position="70"/>
        <end position="89"/>
    </location>
</feature>
<name>A0A1G4KI47_9SACH</name>
<keyword evidence="2" id="KW-0678">Repressor</keyword>
<dbReference type="OrthoDB" id="654211at2759"/>
<dbReference type="EMBL" id="LT598468">
    <property type="protein sequence ID" value="SCV04152.1"/>
    <property type="molecule type" value="Genomic_DNA"/>
</dbReference>
<evidence type="ECO:0000256" key="11">
    <source>
        <dbReference type="ARBA" id="ARBA00038023"/>
    </source>
</evidence>
<feature type="domain" description="C2H2-type" evidence="16">
    <location>
        <begin position="51"/>
        <end position="80"/>
    </location>
</feature>
<feature type="region of interest" description="Disordered" evidence="15">
    <location>
        <begin position="64"/>
        <end position="152"/>
    </location>
</feature>
<dbReference type="InterPro" id="IPR036236">
    <property type="entry name" value="Znf_C2H2_sf"/>
</dbReference>
<feature type="compositionally biased region" description="Low complexity" evidence="15">
    <location>
        <begin position="93"/>
        <end position="109"/>
    </location>
</feature>
<comment type="function">
    <text evidence="12">Involved in glucose repression of glucose metabolism genes.</text>
</comment>
<evidence type="ECO:0000256" key="1">
    <source>
        <dbReference type="ARBA" id="ARBA00004123"/>
    </source>
</evidence>
<evidence type="ECO:0000256" key="9">
    <source>
        <dbReference type="ARBA" id="ARBA00023163"/>
    </source>
</evidence>
<dbReference type="PROSITE" id="PS00028">
    <property type="entry name" value="ZINC_FINGER_C2H2_1"/>
    <property type="match status" value="2"/>
</dbReference>
<evidence type="ECO:0000256" key="12">
    <source>
        <dbReference type="ARBA" id="ARBA00056233"/>
    </source>
</evidence>